<evidence type="ECO:0000313" key="2">
    <source>
        <dbReference type="EMBL" id="KYF56802.1"/>
    </source>
</evidence>
<dbReference type="Proteomes" id="UP000075420">
    <property type="component" value="Unassembled WGS sequence"/>
</dbReference>
<dbReference type="EMBL" id="JELY01001131">
    <property type="protein sequence ID" value="KYF56802.1"/>
    <property type="molecule type" value="Genomic_DNA"/>
</dbReference>
<evidence type="ECO:0000259" key="1">
    <source>
        <dbReference type="PROSITE" id="PS51664"/>
    </source>
</evidence>
<organism evidence="2 3">
    <name type="scientific">Sorangium cellulosum</name>
    <name type="common">Polyangium cellulosum</name>
    <dbReference type="NCBI Taxonomy" id="56"/>
    <lineage>
        <taxon>Bacteria</taxon>
        <taxon>Pseudomonadati</taxon>
        <taxon>Myxococcota</taxon>
        <taxon>Polyangia</taxon>
        <taxon>Polyangiales</taxon>
        <taxon>Polyangiaceae</taxon>
        <taxon>Sorangium</taxon>
    </lineage>
</organism>
<sequence length="407" mass="43691">MTRPSTHKTFLRGTHRLVSPAETVERVLPMTRAMGITRVADVTGLDVVGIPVVMVCRPNARSVSVSQGKGLDLDAARASGLMEAIEQWHAEHILQPLLFCTAAELSARRRLADLAGLPRLSIGSFHPHQKMLWIEGEDIMGGGPLWVPLEVVHADYTVPLPPGSGCFLTTSTGLASGNHRLEAVLHGLYEAIERDAVALWRAAGPARRALTRLDLGTVDDPMCRDVLARFDRADIAVGVWDASSDIGLPVFVAEIVDRVPHPGRVLYVSGGQGCHRSRAVALARALTEAAQSRLTAIAAARDDVDRTSYALFRSPPHIAAARSEIERFEGPWRAFGAASDGFSERLDEDLAAVLAALRGAGLRQVAVVDLTRPELGLPVVRVVVPGLESMWDAPGYTPGPRAQAVSP</sequence>
<dbReference type="PROSITE" id="PS51664">
    <property type="entry name" value="YCAO"/>
    <property type="match status" value="1"/>
</dbReference>
<dbReference type="NCBIfam" id="TIGR00702">
    <property type="entry name" value="YcaO-type kinase domain"/>
    <property type="match status" value="1"/>
</dbReference>
<gene>
    <name evidence="2" type="ORF">BE08_29595</name>
</gene>
<dbReference type="PANTHER" id="PTHR37809:SF1">
    <property type="entry name" value="RIBOSOMAL PROTEIN S12 METHYLTHIOTRANSFERASE ACCESSORY FACTOR YCAO"/>
    <property type="match status" value="1"/>
</dbReference>
<dbReference type="AlphaFoldDB" id="A0A150PM99"/>
<evidence type="ECO:0000313" key="3">
    <source>
        <dbReference type="Proteomes" id="UP000075420"/>
    </source>
</evidence>
<protein>
    <recommendedName>
        <fullName evidence="1">YcaO domain-containing protein</fullName>
    </recommendedName>
</protein>
<proteinExistence type="predicted"/>
<dbReference type="InterPro" id="IPR003776">
    <property type="entry name" value="YcaO-like_dom"/>
</dbReference>
<accession>A0A150PM99</accession>
<dbReference type="PANTHER" id="PTHR37809">
    <property type="entry name" value="RIBOSOMAL PROTEIN S12 METHYLTHIOTRANSFERASE ACCESSORY FACTOR YCAO"/>
    <property type="match status" value="1"/>
</dbReference>
<dbReference type="Pfam" id="PF02624">
    <property type="entry name" value="YcaO"/>
    <property type="match status" value="1"/>
</dbReference>
<name>A0A150PM99_SORCE</name>
<feature type="domain" description="YcaO" evidence="1">
    <location>
        <begin position="68"/>
        <end position="407"/>
    </location>
</feature>
<comment type="caution">
    <text evidence="2">The sequence shown here is derived from an EMBL/GenBank/DDBJ whole genome shotgun (WGS) entry which is preliminary data.</text>
</comment>
<dbReference type="Gene3D" id="3.30.1330.230">
    <property type="match status" value="2"/>
</dbReference>
<reference evidence="2 3" key="1">
    <citation type="submission" date="2014-02" db="EMBL/GenBank/DDBJ databases">
        <title>The small core and large imbalanced accessory genome model reveals a collaborative survival strategy of Sorangium cellulosum strains in nature.</title>
        <authorList>
            <person name="Han K."/>
            <person name="Peng R."/>
            <person name="Blom J."/>
            <person name="Li Y.-Z."/>
        </authorList>
    </citation>
    <scope>NUCLEOTIDE SEQUENCE [LARGE SCALE GENOMIC DNA]</scope>
    <source>
        <strain evidence="2 3">So0157-25</strain>
    </source>
</reference>